<keyword evidence="2" id="KW-0067">ATP-binding</keyword>
<dbReference type="SUPFAM" id="SSF52540">
    <property type="entry name" value="P-loop containing nucleoside triphosphate hydrolases"/>
    <property type="match status" value="1"/>
</dbReference>
<dbReference type="OrthoDB" id="1741334at2759"/>
<evidence type="ECO:0000256" key="2">
    <source>
        <dbReference type="ARBA" id="ARBA00022840"/>
    </source>
</evidence>
<keyword evidence="4" id="KW-1185">Reference proteome</keyword>
<evidence type="ECO:0000256" key="1">
    <source>
        <dbReference type="ARBA" id="ARBA00022741"/>
    </source>
</evidence>
<dbReference type="InterPro" id="IPR027417">
    <property type="entry name" value="P-loop_NTPase"/>
</dbReference>
<accession>A0A9N8ZQZ4</accession>
<comment type="caution">
    <text evidence="3">The sequence shown here is derived from an EMBL/GenBank/DDBJ whole genome shotgun (WGS) entry which is preliminary data.</text>
</comment>
<evidence type="ECO:0000313" key="3">
    <source>
        <dbReference type="EMBL" id="CAG8504152.1"/>
    </source>
</evidence>
<dbReference type="Proteomes" id="UP000789831">
    <property type="component" value="Unassembled WGS sequence"/>
</dbReference>
<sequence length="55" mass="6035">MAGEVDVPYLGSIPLDPRIGKSCDAGISFLDEYPDSPATRAYLDIIKEIKKQVTH</sequence>
<name>A0A9N8ZQZ4_9GLOM</name>
<keyword evidence="1" id="KW-0547">Nucleotide-binding</keyword>
<proteinExistence type="predicted"/>
<dbReference type="Gene3D" id="3.40.50.300">
    <property type="entry name" value="P-loop containing nucleotide triphosphate hydrolases"/>
    <property type="match status" value="1"/>
</dbReference>
<dbReference type="GO" id="GO:0005524">
    <property type="term" value="F:ATP binding"/>
    <property type="evidence" value="ECO:0007669"/>
    <property type="project" value="UniProtKB-KW"/>
</dbReference>
<protein>
    <submittedName>
        <fullName evidence="3">9585_t:CDS:1</fullName>
    </submittedName>
</protein>
<dbReference type="AlphaFoldDB" id="A0A9N8ZQZ4"/>
<reference evidence="3" key="1">
    <citation type="submission" date="2021-06" db="EMBL/GenBank/DDBJ databases">
        <authorList>
            <person name="Kallberg Y."/>
            <person name="Tangrot J."/>
            <person name="Rosling A."/>
        </authorList>
    </citation>
    <scope>NUCLEOTIDE SEQUENCE</scope>
    <source>
        <strain evidence="3">MT106</strain>
    </source>
</reference>
<evidence type="ECO:0000313" key="4">
    <source>
        <dbReference type="Proteomes" id="UP000789831"/>
    </source>
</evidence>
<organism evidence="3 4">
    <name type="scientific">Ambispora gerdemannii</name>
    <dbReference type="NCBI Taxonomy" id="144530"/>
    <lineage>
        <taxon>Eukaryota</taxon>
        <taxon>Fungi</taxon>
        <taxon>Fungi incertae sedis</taxon>
        <taxon>Mucoromycota</taxon>
        <taxon>Glomeromycotina</taxon>
        <taxon>Glomeromycetes</taxon>
        <taxon>Archaeosporales</taxon>
        <taxon>Ambisporaceae</taxon>
        <taxon>Ambispora</taxon>
    </lineage>
</organism>
<dbReference type="EMBL" id="CAJVPL010000503">
    <property type="protein sequence ID" value="CAG8504152.1"/>
    <property type="molecule type" value="Genomic_DNA"/>
</dbReference>
<dbReference type="Pfam" id="PF10609">
    <property type="entry name" value="ParA"/>
    <property type="match status" value="1"/>
</dbReference>
<gene>
    <name evidence="3" type="ORF">AGERDE_LOCUS4400</name>
</gene>
<dbReference type="InterPro" id="IPR033756">
    <property type="entry name" value="YlxH/NBP35"/>
</dbReference>